<accession>X1NRM4</accession>
<evidence type="ECO:0000256" key="1">
    <source>
        <dbReference type="ARBA" id="ARBA00001947"/>
    </source>
</evidence>
<dbReference type="PANTHER" id="PTHR42994">
    <property type="entry name" value="PEPTIDASE T"/>
    <property type="match status" value="1"/>
</dbReference>
<dbReference type="EMBL" id="BARV01025730">
    <property type="protein sequence ID" value="GAI46248.1"/>
    <property type="molecule type" value="Genomic_DNA"/>
</dbReference>
<comment type="cofactor">
    <cofactor evidence="1">
        <name>Zn(2+)</name>
        <dbReference type="ChEBI" id="CHEBI:29105"/>
    </cofactor>
</comment>
<name>X1NRM4_9ZZZZ</name>
<proteinExistence type="predicted"/>
<dbReference type="GO" id="GO:0005829">
    <property type="term" value="C:cytosol"/>
    <property type="evidence" value="ECO:0007669"/>
    <property type="project" value="TreeGrafter"/>
</dbReference>
<feature type="non-terminal residue" evidence="2">
    <location>
        <position position="1"/>
    </location>
</feature>
<gene>
    <name evidence="2" type="ORF">S06H3_41702</name>
</gene>
<protein>
    <recommendedName>
        <fullName evidence="3">Peptidase M20 dimerisation domain-containing protein</fullName>
    </recommendedName>
</protein>
<dbReference type="PANTHER" id="PTHR42994:SF1">
    <property type="entry name" value="PEPTIDASE T"/>
    <property type="match status" value="1"/>
</dbReference>
<dbReference type="Gene3D" id="3.30.70.360">
    <property type="match status" value="1"/>
</dbReference>
<sequence length="135" mass="15370">ELKALVRAFSVEELTEREVFLKSVVATVEKRFPKAKISIVIDESYRNMAYKIREDPKVLDYALEAVQRIGVEPKRQAIRGGTDGARLSYMGLLTPNVWAGGQNFHSVREWVSLEWMSKAVEATLEILNVWVEKSS</sequence>
<evidence type="ECO:0000313" key="2">
    <source>
        <dbReference type="EMBL" id="GAI46248.1"/>
    </source>
</evidence>
<comment type="caution">
    <text evidence="2">The sequence shown here is derived from an EMBL/GenBank/DDBJ whole genome shotgun (WGS) entry which is preliminary data.</text>
</comment>
<dbReference type="AlphaFoldDB" id="X1NRM4"/>
<evidence type="ECO:0008006" key="3">
    <source>
        <dbReference type="Google" id="ProtNLM"/>
    </source>
</evidence>
<reference evidence="2" key="1">
    <citation type="journal article" date="2014" name="Front. Microbiol.">
        <title>High frequency of phylogenetically diverse reductive dehalogenase-homologous genes in deep subseafloor sedimentary metagenomes.</title>
        <authorList>
            <person name="Kawai M."/>
            <person name="Futagami T."/>
            <person name="Toyoda A."/>
            <person name="Takaki Y."/>
            <person name="Nishi S."/>
            <person name="Hori S."/>
            <person name="Arai W."/>
            <person name="Tsubouchi T."/>
            <person name="Morono Y."/>
            <person name="Uchiyama I."/>
            <person name="Ito T."/>
            <person name="Fujiyama A."/>
            <person name="Inagaki F."/>
            <person name="Takami H."/>
        </authorList>
    </citation>
    <scope>NUCLEOTIDE SEQUENCE</scope>
    <source>
        <strain evidence="2">Expedition CK06-06</strain>
    </source>
</reference>
<dbReference type="GO" id="GO:0045148">
    <property type="term" value="F:tripeptide aminopeptidase activity"/>
    <property type="evidence" value="ECO:0007669"/>
    <property type="project" value="TreeGrafter"/>
</dbReference>
<organism evidence="2">
    <name type="scientific">marine sediment metagenome</name>
    <dbReference type="NCBI Taxonomy" id="412755"/>
    <lineage>
        <taxon>unclassified sequences</taxon>
        <taxon>metagenomes</taxon>
        <taxon>ecological metagenomes</taxon>
    </lineage>
</organism>
<dbReference type="SUPFAM" id="SSF53187">
    <property type="entry name" value="Zn-dependent exopeptidases"/>
    <property type="match status" value="1"/>
</dbReference>
<dbReference type="Gene3D" id="3.40.630.10">
    <property type="entry name" value="Zn peptidases"/>
    <property type="match status" value="1"/>
</dbReference>